<feature type="compositionally biased region" description="Low complexity" evidence="7">
    <location>
        <begin position="229"/>
        <end position="242"/>
    </location>
</feature>
<reference evidence="9 10" key="1">
    <citation type="journal article" date="2020" name="ISME J.">
        <title>Uncovering the hidden diversity of litter-decomposition mechanisms in mushroom-forming fungi.</title>
        <authorList>
            <person name="Floudas D."/>
            <person name="Bentzer J."/>
            <person name="Ahren D."/>
            <person name="Johansson T."/>
            <person name="Persson P."/>
            <person name="Tunlid A."/>
        </authorList>
    </citation>
    <scope>NUCLEOTIDE SEQUENCE [LARGE SCALE GENOMIC DNA]</scope>
    <source>
        <strain evidence="9 10">CBS 661.87</strain>
    </source>
</reference>
<comment type="caution">
    <text evidence="9">The sequence shown here is derived from an EMBL/GenBank/DDBJ whole genome shotgun (WGS) entry which is preliminary data.</text>
</comment>
<evidence type="ECO:0000256" key="3">
    <source>
        <dbReference type="ARBA" id="ARBA00022989"/>
    </source>
</evidence>
<evidence type="ECO:0000256" key="6">
    <source>
        <dbReference type="RuleBase" id="RU000488"/>
    </source>
</evidence>
<keyword evidence="6" id="KW-0813">Transport</keyword>
<evidence type="ECO:0000256" key="5">
    <source>
        <dbReference type="PROSITE-ProRule" id="PRU00282"/>
    </source>
</evidence>
<evidence type="ECO:0000256" key="7">
    <source>
        <dbReference type="SAM" id="MobiDB-lite"/>
    </source>
</evidence>
<feature type="region of interest" description="Disordered" evidence="7">
    <location>
        <begin position="219"/>
        <end position="246"/>
    </location>
</feature>
<accession>A0A8H5HME3</accession>
<gene>
    <name evidence="9" type="ORF">D9615_002497</name>
</gene>
<dbReference type="InterPro" id="IPR023395">
    <property type="entry name" value="MCP_dom_sf"/>
</dbReference>
<feature type="transmembrane region" description="Helical" evidence="8">
    <location>
        <begin position="147"/>
        <end position="166"/>
    </location>
</feature>
<keyword evidence="3 8" id="KW-1133">Transmembrane helix</keyword>
<dbReference type="Proteomes" id="UP000565441">
    <property type="component" value="Unassembled WGS sequence"/>
</dbReference>
<comment type="similarity">
    <text evidence="6">Belongs to the mitochondrial carrier (TC 2.A.29) family.</text>
</comment>
<evidence type="ECO:0000313" key="10">
    <source>
        <dbReference type="Proteomes" id="UP000565441"/>
    </source>
</evidence>
<evidence type="ECO:0000313" key="9">
    <source>
        <dbReference type="EMBL" id="KAF5386038.1"/>
    </source>
</evidence>
<dbReference type="Gene3D" id="1.50.40.10">
    <property type="entry name" value="Mitochondrial carrier domain"/>
    <property type="match status" value="1"/>
</dbReference>
<keyword evidence="10" id="KW-1185">Reference proteome</keyword>
<keyword evidence="4 5" id="KW-0472">Membrane</keyword>
<comment type="subcellular location">
    <subcellularLocation>
        <location evidence="1">Membrane</location>
        <topology evidence="1">Multi-pass membrane protein</topology>
    </subcellularLocation>
</comment>
<evidence type="ECO:0000256" key="1">
    <source>
        <dbReference type="ARBA" id="ARBA00004141"/>
    </source>
</evidence>
<sequence length="321" mass="35416">MELSWSFLFFSLALVPFTGILARYRLAYHPAADDNITPAPTFLGVISTVHAIEGWHGLSNGLFPTFIVLLLVPVFARNPIILVYPSPPTIDDKLTDFILVNIFYSFAFVWVYRAITTRTNLPLLTTTGTTALAALFTHHEFKKLFPVIYPGVLPALLLISLLDGLARDFIATVMRGIHDSDDQAHEYLRFAALLALLLARPLLLTPLEVVATRMAAQRSYGPDAKPNPALAQSSSDTDADAAPPVEVVSEKATSEKVDLEMGVPAAPLSSELPHEAEKVAVRFRGDDDPYTGILDCARKIIRYEGWGVLYRGWWVTLVRLA</sequence>
<feature type="transmembrane region" description="Helical" evidence="8">
    <location>
        <begin position="62"/>
        <end position="85"/>
    </location>
</feature>
<dbReference type="AlphaFoldDB" id="A0A8H5HME3"/>
<dbReference type="EMBL" id="JAACJP010000003">
    <property type="protein sequence ID" value="KAF5386038.1"/>
    <property type="molecule type" value="Genomic_DNA"/>
</dbReference>
<dbReference type="SUPFAM" id="SSF103506">
    <property type="entry name" value="Mitochondrial carrier"/>
    <property type="match status" value="1"/>
</dbReference>
<evidence type="ECO:0000256" key="8">
    <source>
        <dbReference type="SAM" id="Phobius"/>
    </source>
</evidence>
<name>A0A8H5HME3_9AGAR</name>
<feature type="repeat" description="Solcar" evidence="5">
    <location>
        <begin position="253"/>
        <end position="321"/>
    </location>
</feature>
<dbReference type="Pfam" id="PF00153">
    <property type="entry name" value="Mito_carr"/>
    <property type="match status" value="1"/>
</dbReference>
<evidence type="ECO:0000256" key="2">
    <source>
        <dbReference type="ARBA" id="ARBA00022692"/>
    </source>
</evidence>
<dbReference type="GO" id="GO:0016020">
    <property type="term" value="C:membrane"/>
    <property type="evidence" value="ECO:0007669"/>
    <property type="project" value="UniProtKB-SubCell"/>
</dbReference>
<dbReference type="OrthoDB" id="21292at2759"/>
<proteinExistence type="inferred from homology"/>
<protein>
    <submittedName>
        <fullName evidence="9">Uncharacterized protein</fullName>
    </submittedName>
</protein>
<feature type="transmembrane region" description="Helical" evidence="8">
    <location>
        <begin position="97"/>
        <end position="115"/>
    </location>
</feature>
<dbReference type="PROSITE" id="PS50920">
    <property type="entry name" value="SOLCAR"/>
    <property type="match status" value="1"/>
</dbReference>
<feature type="transmembrane region" description="Helical" evidence="8">
    <location>
        <begin position="187"/>
        <end position="204"/>
    </location>
</feature>
<organism evidence="9 10">
    <name type="scientific">Tricholomella constricta</name>
    <dbReference type="NCBI Taxonomy" id="117010"/>
    <lineage>
        <taxon>Eukaryota</taxon>
        <taxon>Fungi</taxon>
        <taxon>Dikarya</taxon>
        <taxon>Basidiomycota</taxon>
        <taxon>Agaricomycotina</taxon>
        <taxon>Agaricomycetes</taxon>
        <taxon>Agaricomycetidae</taxon>
        <taxon>Agaricales</taxon>
        <taxon>Tricholomatineae</taxon>
        <taxon>Lyophyllaceae</taxon>
        <taxon>Tricholomella</taxon>
    </lineage>
</organism>
<keyword evidence="2 5" id="KW-0812">Transmembrane</keyword>
<dbReference type="InterPro" id="IPR018108">
    <property type="entry name" value="MCP_transmembrane"/>
</dbReference>
<evidence type="ECO:0000256" key="4">
    <source>
        <dbReference type="ARBA" id="ARBA00023136"/>
    </source>
</evidence>